<protein>
    <submittedName>
        <fullName evidence="1">Uncharacterized protein</fullName>
    </submittedName>
</protein>
<reference evidence="1" key="1">
    <citation type="journal article" date="2023" name="Genome Biol. Evol.">
        <title>Long-read-based Genome Assembly of Drosophila gunungcola Reveals Fewer Chemosensory Genes in Flower-breeding Species.</title>
        <authorList>
            <person name="Negi A."/>
            <person name="Liao B.Y."/>
            <person name="Yeh S.D."/>
        </authorList>
    </citation>
    <scope>NUCLEOTIDE SEQUENCE</scope>
    <source>
        <strain evidence="1">Sukarami</strain>
    </source>
</reference>
<evidence type="ECO:0000313" key="2">
    <source>
        <dbReference type="Proteomes" id="UP001059596"/>
    </source>
</evidence>
<dbReference type="AlphaFoldDB" id="A0A9P9YCM5"/>
<organism evidence="1 2">
    <name type="scientific">Drosophila gunungcola</name>
    <name type="common">fruit fly</name>
    <dbReference type="NCBI Taxonomy" id="103775"/>
    <lineage>
        <taxon>Eukaryota</taxon>
        <taxon>Metazoa</taxon>
        <taxon>Ecdysozoa</taxon>
        <taxon>Arthropoda</taxon>
        <taxon>Hexapoda</taxon>
        <taxon>Insecta</taxon>
        <taxon>Pterygota</taxon>
        <taxon>Neoptera</taxon>
        <taxon>Endopterygota</taxon>
        <taxon>Diptera</taxon>
        <taxon>Brachycera</taxon>
        <taxon>Muscomorpha</taxon>
        <taxon>Ephydroidea</taxon>
        <taxon>Drosophilidae</taxon>
        <taxon>Drosophila</taxon>
        <taxon>Sophophora</taxon>
    </lineage>
</organism>
<evidence type="ECO:0000313" key="1">
    <source>
        <dbReference type="EMBL" id="KAI8034542.1"/>
    </source>
</evidence>
<sequence>MNLAKLQIPGRIPLFEVSQPRLVQTTARARIFVHFILNRKTVHTSTLRAQF</sequence>
<name>A0A9P9YCM5_9MUSC</name>
<accession>A0A9P9YCM5</accession>
<gene>
    <name evidence="1" type="ORF">M5D96_012683</name>
</gene>
<keyword evidence="2" id="KW-1185">Reference proteome</keyword>
<dbReference type="EMBL" id="JAMKOV010000070">
    <property type="protein sequence ID" value="KAI8034542.1"/>
    <property type="molecule type" value="Genomic_DNA"/>
</dbReference>
<proteinExistence type="predicted"/>
<dbReference type="Proteomes" id="UP001059596">
    <property type="component" value="Unassembled WGS sequence"/>
</dbReference>
<comment type="caution">
    <text evidence="1">The sequence shown here is derived from an EMBL/GenBank/DDBJ whole genome shotgun (WGS) entry which is preliminary data.</text>
</comment>